<gene>
    <name evidence="8" type="ORF">Ana3638_14655</name>
</gene>
<feature type="domain" description="Peptidase S8/S53" evidence="7">
    <location>
        <begin position="95"/>
        <end position="290"/>
    </location>
</feature>
<dbReference type="EMBL" id="CP048000">
    <property type="protein sequence ID" value="QHQ61865.1"/>
    <property type="molecule type" value="Genomic_DNA"/>
</dbReference>
<dbReference type="InterPro" id="IPR034045">
    <property type="entry name" value="Pep_S8_CspA-like"/>
</dbReference>
<proteinExistence type="inferred from homology"/>
<dbReference type="InterPro" id="IPR000209">
    <property type="entry name" value="Peptidase_S8/S53_dom"/>
</dbReference>
<dbReference type="Proteomes" id="UP000464314">
    <property type="component" value="Chromosome"/>
</dbReference>
<dbReference type="InterPro" id="IPR017310">
    <property type="entry name" value="Pept_S8A_subtilisin_clostridia"/>
</dbReference>
<evidence type="ECO:0000313" key="8">
    <source>
        <dbReference type="EMBL" id="QHQ61865.1"/>
    </source>
</evidence>
<keyword evidence="9" id="KW-1185">Reference proteome</keyword>
<feature type="domain" description="Peptidase S8/S53" evidence="7">
    <location>
        <begin position="427"/>
        <end position="550"/>
    </location>
</feature>
<dbReference type="PROSITE" id="PS51892">
    <property type="entry name" value="SUBTILASE"/>
    <property type="match status" value="1"/>
</dbReference>
<dbReference type="PANTHER" id="PTHR43399:SF4">
    <property type="entry name" value="CELL WALL-ASSOCIATED PROTEASE"/>
    <property type="match status" value="1"/>
</dbReference>
<dbReference type="InterPro" id="IPR036852">
    <property type="entry name" value="Peptidase_S8/S53_dom_sf"/>
</dbReference>
<sequence>MNEEERKKIVSNDFTDGIVEYAVSSEEYARFAGETLNYINYKYAAVYVPLSRIPDRLTGSVAYSVIPKLYSLLDILSLEEMGVLRLQKSPLSLKGNGVLLGFIDTGIDYLNPLFQYTDRTTRIVSIWDQTIENMQASSDIFFYGTEYTRDQINAAIQSDTPLSIVPSIDESGHGTTLAGLAGGVPTETSDFSGVVPFSEYVIVKLKPAKPYVKDYFGVPDNAICYQENDIMFGLTYLVNTARKLNRPIAICIGLGTNQGSHEGLGPLNDLISSYSNQVGVAMITAVGNEGNTKHHFYGEIDKSIGSTLVELKIGNNENNFSMELWGNTPGTYSIDIISPSGEYIPRIPARLGEFRNIRFIFESTNIIVDYVIVEAQTGDELILIRFRKPAPGIWKIKVYGSKTTSGFHIWLPCRGFISEDTFFLLPNQFTTITDPGNNLSSVTVTAYNPVNQSLYLDASRGYTRYEIINPDVAAPGVNIYSPLPGSQYGLASGTSIAAAYLTGVAAMLLEWGIVRGNDRSMDTYQIKKYLIRGVTRNPAVTYPNQEWGYGIVNIYGTFESLSGE</sequence>
<evidence type="ECO:0000256" key="5">
    <source>
        <dbReference type="PIRSR" id="PIRSR615500-1"/>
    </source>
</evidence>
<feature type="active site" description="Charge relay system" evidence="5 6">
    <location>
        <position position="173"/>
    </location>
</feature>
<evidence type="ECO:0000256" key="3">
    <source>
        <dbReference type="ARBA" id="ARBA00022801"/>
    </source>
</evidence>
<reference evidence="8 9" key="1">
    <citation type="submission" date="2020-01" db="EMBL/GenBank/DDBJ databases">
        <title>Genome analysis of Anaerocolumna sp. CBA3638.</title>
        <authorList>
            <person name="Kim J."/>
            <person name="Roh S.W."/>
        </authorList>
    </citation>
    <scope>NUCLEOTIDE SEQUENCE [LARGE SCALE GENOMIC DNA]</scope>
    <source>
        <strain evidence="8 9">CBA3638</strain>
    </source>
</reference>
<dbReference type="CDD" id="cd07478">
    <property type="entry name" value="Peptidases_S8_CspA-like"/>
    <property type="match status" value="1"/>
</dbReference>
<keyword evidence="2 6" id="KW-0645">Protease</keyword>
<dbReference type="GO" id="GO:0006508">
    <property type="term" value="P:proteolysis"/>
    <property type="evidence" value="ECO:0007669"/>
    <property type="project" value="UniProtKB-KW"/>
</dbReference>
<organism evidence="8 9">
    <name type="scientific">Anaerocolumna sedimenticola</name>
    <dbReference type="NCBI Taxonomy" id="2696063"/>
    <lineage>
        <taxon>Bacteria</taxon>
        <taxon>Bacillati</taxon>
        <taxon>Bacillota</taxon>
        <taxon>Clostridia</taxon>
        <taxon>Lachnospirales</taxon>
        <taxon>Lachnospiraceae</taxon>
        <taxon>Anaerocolumna</taxon>
    </lineage>
</organism>
<dbReference type="PIRSF" id="PIRSF037894">
    <property type="entry name" value="Subtilisin_rel_CspABC"/>
    <property type="match status" value="1"/>
</dbReference>
<keyword evidence="3 6" id="KW-0378">Hydrolase</keyword>
<dbReference type="InterPro" id="IPR015500">
    <property type="entry name" value="Peptidase_S8_subtilisin-rel"/>
</dbReference>
<dbReference type="Gene3D" id="3.40.50.200">
    <property type="entry name" value="Peptidase S8/S53 domain"/>
    <property type="match status" value="1"/>
</dbReference>
<dbReference type="PRINTS" id="PR00723">
    <property type="entry name" value="SUBTILISIN"/>
</dbReference>
<dbReference type="KEGG" id="anr:Ana3638_14655"/>
<dbReference type="GO" id="GO:0004252">
    <property type="term" value="F:serine-type endopeptidase activity"/>
    <property type="evidence" value="ECO:0007669"/>
    <property type="project" value="UniProtKB-UniRule"/>
</dbReference>
<evidence type="ECO:0000256" key="1">
    <source>
        <dbReference type="ARBA" id="ARBA00011073"/>
    </source>
</evidence>
<dbReference type="Pfam" id="PF00082">
    <property type="entry name" value="Peptidase_S8"/>
    <property type="match status" value="2"/>
</dbReference>
<keyword evidence="4 6" id="KW-0720">Serine protease</keyword>
<dbReference type="InterPro" id="IPR051048">
    <property type="entry name" value="Peptidase_S8/S53_subtilisin"/>
</dbReference>
<evidence type="ECO:0000256" key="6">
    <source>
        <dbReference type="PROSITE-ProRule" id="PRU01240"/>
    </source>
</evidence>
<name>A0A6P1TQN9_9FIRM</name>
<dbReference type="PANTHER" id="PTHR43399">
    <property type="entry name" value="SUBTILISIN-RELATED"/>
    <property type="match status" value="1"/>
</dbReference>
<dbReference type="SUPFAM" id="SSF52743">
    <property type="entry name" value="Subtilisin-like"/>
    <property type="match status" value="1"/>
</dbReference>
<protein>
    <submittedName>
        <fullName evidence="8">S8 family serine peptidase</fullName>
    </submittedName>
</protein>
<evidence type="ECO:0000256" key="2">
    <source>
        <dbReference type="ARBA" id="ARBA00022670"/>
    </source>
</evidence>
<evidence type="ECO:0000256" key="4">
    <source>
        <dbReference type="ARBA" id="ARBA00022825"/>
    </source>
</evidence>
<feature type="active site" description="Charge relay system" evidence="5 6">
    <location>
        <position position="104"/>
    </location>
</feature>
<comment type="similarity">
    <text evidence="1 6">Belongs to the peptidase S8 family.</text>
</comment>
<dbReference type="Gene3D" id="2.60.120.1290">
    <property type="match status" value="1"/>
</dbReference>
<feature type="active site" description="Charge relay system" evidence="5 6">
    <location>
        <position position="495"/>
    </location>
</feature>
<evidence type="ECO:0000259" key="7">
    <source>
        <dbReference type="Pfam" id="PF00082"/>
    </source>
</evidence>
<dbReference type="RefSeq" id="WP_161838690.1">
    <property type="nucleotide sequence ID" value="NZ_CP048000.1"/>
</dbReference>
<accession>A0A6P1TQN9</accession>
<dbReference type="AlphaFoldDB" id="A0A6P1TQN9"/>
<evidence type="ECO:0000313" key="9">
    <source>
        <dbReference type="Proteomes" id="UP000464314"/>
    </source>
</evidence>